<dbReference type="Gene3D" id="3.10.560.10">
    <property type="entry name" value="Outer membrane lipoprotein wza domain like"/>
    <property type="match status" value="1"/>
</dbReference>
<evidence type="ECO:0000313" key="17">
    <source>
        <dbReference type="EMBL" id="VAW48339.1"/>
    </source>
</evidence>
<evidence type="ECO:0000256" key="8">
    <source>
        <dbReference type="ARBA" id="ARBA00023047"/>
    </source>
</evidence>
<evidence type="ECO:0000256" key="7">
    <source>
        <dbReference type="ARBA" id="ARBA00022729"/>
    </source>
</evidence>
<dbReference type="GO" id="GO:0015288">
    <property type="term" value="F:porin activity"/>
    <property type="evidence" value="ECO:0007669"/>
    <property type="project" value="UniProtKB-KW"/>
</dbReference>
<dbReference type="EMBL" id="UOFC01000203">
    <property type="protein sequence ID" value="VAW48339.1"/>
    <property type="molecule type" value="Genomic_DNA"/>
</dbReference>
<feature type="domain" description="Polysaccharide export protein N-terminal" evidence="15">
    <location>
        <begin position="74"/>
        <end position="148"/>
    </location>
</feature>
<dbReference type="InterPro" id="IPR054765">
    <property type="entry name" value="SLBB_dom"/>
</dbReference>
<keyword evidence="5" id="KW-0762">Sugar transport</keyword>
<comment type="similarity">
    <text evidence="2">Belongs to the BexD/CtrA/VexA family.</text>
</comment>
<evidence type="ECO:0000256" key="13">
    <source>
        <dbReference type="ARBA" id="ARBA00023237"/>
    </source>
</evidence>
<protein>
    <submittedName>
        <fullName evidence="17">Uncharacterized protein</fullName>
    </submittedName>
</protein>
<evidence type="ECO:0000259" key="15">
    <source>
        <dbReference type="Pfam" id="PF02563"/>
    </source>
</evidence>
<keyword evidence="3" id="KW-0813">Transport</keyword>
<evidence type="ECO:0000256" key="10">
    <source>
        <dbReference type="ARBA" id="ARBA00023114"/>
    </source>
</evidence>
<dbReference type="InterPro" id="IPR003715">
    <property type="entry name" value="Poly_export_N"/>
</dbReference>
<keyword evidence="14" id="KW-0449">Lipoprotein</keyword>
<keyword evidence="7" id="KW-0732">Signal</keyword>
<keyword evidence="10" id="KW-0626">Porin</keyword>
<keyword evidence="6" id="KW-0812">Transmembrane</keyword>
<evidence type="ECO:0000256" key="12">
    <source>
        <dbReference type="ARBA" id="ARBA00023139"/>
    </source>
</evidence>
<proteinExistence type="inferred from homology"/>
<dbReference type="GO" id="GO:0009279">
    <property type="term" value="C:cell outer membrane"/>
    <property type="evidence" value="ECO:0007669"/>
    <property type="project" value="UniProtKB-SubCell"/>
</dbReference>
<keyword evidence="12" id="KW-0564">Palmitate</keyword>
<gene>
    <name evidence="17" type="ORF">MNBD_GAMMA03-2085</name>
</gene>
<feature type="domain" description="SLBB" evidence="16">
    <location>
        <begin position="153"/>
        <end position="234"/>
    </location>
</feature>
<organism evidence="17">
    <name type="scientific">hydrothermal vent metagenome</name>
    <dbReference type="NCBI Taxonomy" id="652676"/>
    <lineage>
        <taxon>unclassified sequences</taxon>
        <taxon>metagenomes</taxon>
        <taxon>ecological metagenomes</taxon>
    </lineage>
</organism>
<keyword evidence="8" id="KW-0625">Polysaccharide transport</keyword>
<dbReference type="GO" id="GO:0046930">
    <property type="term" value="C:pore complex"/>
    <property type="evidence" value="ECO:0007669"/>
    <property type="project" value="UniProtKB-KW"/>
</dbReference>
<dbReference type="GO" id="GO:0006811">
    <property type="term" value="P:monoatomic ion transport"/>
    <property type="evidence" value="ECO:0007669"/>
    <property type="project" value="UniProtKB-KW"/>
</dbReference>
<accession>A0A3B0WG15</accession>
<dbReference type="PANTHER" id="PTHR33619">
    <property type="entry name" value="POLYSACCHARIDE EXPORT PROTEIN GFCE-RELATED"/>
    <property type="match status" value="1"/>
</dbReference>
<sequence length="278" mass="31967">MFKFFSKIYFSTFFCLLISFSAQAQINVNFSTEQSERHRLRKLSSQSTVGYEYNSFEKEKELIFKQLKVITGDEETRYIIVPGDTMTISYMDRGKEQGYVYKVSSEGKIHLPLLGAVQVRGLNRRQARAILSEMFKEYIRHPKLKVTVNTSGRIIIVGAVRQPGLYLLQPNLTVMEAILKAGSYKKDDANLKSVLVMRGGTDNPIVKRLDLKKMLKKGDRSDDILVKPGDLIYVPDKFIVNLEKFKDTVYRYVSAYYGYGRLPESPTREENTPLLWGK</sequence>
<dbReference type="Gene3D" id="3.30.1950.10">
    <property type="entry name" value="wza like domain"/>
    <property type="match status" value="1"/>
</dbReference>
<keyword evidence="4" id="KW-1134">Transmembrane beta strand</keyword>
<name>A0A3B0WG15_9ZZZZ</name>
<dbReference type="Pfam" id="PF02563">
    <property type="entry name" value="Poly_export"/>
    <property type="match status" value="1"/>
</dbReference>
<comment type="subcellular location">
    <subcellularLocation>
        <location evidence="1">Cell outer membrane</location>
        <topology evidence="1">Multi-pass membrane protein</topology>
    </subcellularLocation>
</comment>
<dbReference type="GO" id="GO:0015159">
    <property type="term" value="F:polysaccharide transmembrane transporter activity"/>
    <property type="evidence" value="ECO:0007669"/>
    <property type="project" value="InterPro"/>
</dbReference>
<evidence type="ECO:0000256" key="4">
    <source>
        <dbReference type="ARBA" id="ARBA00022452"/>
    </source>
</evidence>
<evidence type="ECO:0000256" key="1">
    <source>
        <dbReference type="ARBA" id="ARBA00004571"/>
    </source>
</evidence>
<reference evidence="17" key="1">
    <citation type="submission" date="2018-06" db="EMBL/GenBank/DDBJ databases">
        <authorList>
            <person name="Zhirakovskaya E."/>
        </authorList>
    </citation>
    <scope>NUCLEOTIDE SEQUENCE</scope>
</reference>
<evidence type="ECO:0000256" key="2">
    <source>
        <dbReference type="ARBA" id="ARBA00009450"/>
    </source>
</evidence>
<dbReference type="PANTHER" id="PTHR33619:SF3">
    <property type="entry name" value="POLYSACCHARIDE EXPORT PROTEIN GFCE-RELATED"/>
    <property type="match status" value="1"/>
</dbReference>
<keyword evidence="13" id="KW-0998">Cell outer membrane</keyword>
<evidence type="ECO:0000256" key="9">
    <source>
        <dbReference type="ARBA" id="ARBA00023065"/>
    </source>
</evidence>
<evidence type="ECO:0000256" key="11">
    <source>
        <dbReference type="ARBA" id="ARBA00023136"/>
    </source>
</evidence>
<keyword evidence="11" id="KW-0472">Membrane</keyword>
<evidence type="ECO:0000256" key="14">
    <source>
        <dbReference type="ARBA" id="ARBA00023288"/>
    </source>
</evidence>
<evidence type="ECO:0000256" key="6">
    <source>
        <dbReference type="ARBA" id="ARBA00022692"/>
    </source>
</evidence>
<keyword evidence="9" id="KW-0406">Ion transport</keyword>
<dbReference type="AlphaFoldDB" id="A0A3B0WG15"/>
<dbReference type="InterPro" id="IPR049712">
    <property type="entry name" value="Poly_export"/>
</dbReference>
<evidence type="ECO:0000256" key="3">
    <source>
        <dbReference type="ARBA" id="ARBA00022448"/>
    </source>
</evidence>
<evidence type="ECO:0000256" key="5">
    <source>
        <dbReference type="ARBA" id="ARBA00022597"/>
    </source>
</evidence>
<evidence type="ECO:0000259" key="16">
    <source>
        <dbReference type="Pfam" id="PF22461"/>
    </source>
</evidence>
<dbReference type="Pfam" id="PF22461">
    <property type="entry name" value="SLBB_2"/>
    <property type="match status" value="1"/>
</dbReference>